<evidence type="ECO:0000313" key="2">
    <source>
        <dbReference type="EMBL" id="EPE10283.1"/>
    </source>
</evidence>
<reference evidence="2 3" key="1">
    <citation type="journal article" date="2013" name="BMC Genomics">
        <title>The genome and transcriptome of the pine saprophyte Ophiostoma piceae, and a comparison with the bark beetle-associated pine pathogen Grosmannia clavigera.</title>
        <authorList>
            <person name="Haridas S."/>
            <person name="Wang Y."/>
            <person name="Lim L."/>
            <person name="Massoumi Alamouti S."/>
            <person name="Jackman S."/>
            <person name="Docking R."/>
            <person name="Robertson G."/>
            <person name="Birol I."/>
            <person name="Bohlmann J."/>
            <person name="Breuil C."/>
        </authorList>
    </citation>
    <scope>NUCLEOTIDE SEQUENCE [LARGE SCALE GENOMIC DNA]</scope>
    <source>
        <strain evidence="2 3">UAMH 11346</strain>
    </source>
</reference>
<accession>S3CU97</accession>
<name>S3CU97_OPHP1</name>
<evidence type="ECO:0000313" key="3">
    <source>
        <dbReference type="Proteomes" id="UP000016923"/>
    </source>
</evidence>
<dbReference type="Proteomes" id="UP000016923">
    <property type="component" value="Unassembled WGS sequence"/>
</dbReference>
<dbReference type="InterPro" id="IPR010721">
    <property type="entry name" value="UstE-like"/>
</dbReference>
<dbReference type="PANTHER" id="PTHR32251">
    <property type="entry name" value="3-OXO-5-ALPHA-STEROID 4-DEHYDROGENASE"/>
    <property type="match status" value="1"/>
</dbReference>
<gene>
    <name evidence="2" type="ORF">F503_05378</name>
</gene>
<evidence type="ECO:0008006" key="4">
    <source>
        <dbReference type="Google" id="ProtNLM"/>
    </source>
</evidence>
<dbReference type="PANTHER" id="PTHR32251:SF23">
    <property type="entry name" value="3-OXO-5-ALPHA-STEROID 4-DEHYDROGENASE (DUF1295)"/>
    <property type="match status" value="1"/>
</dbReference>
<proteinExistence type="predicted"/>
<feature type="transmembrane region" description="Helical" evidence="1">
    <location>
        <begin position="208"/>
        <end position="229"/>
    </location>
</feature>
<keyword evidence="3" id="KW-1185">Reference proteome</keyword>
<dbReference type="OrthoDB" id="201504at2759"/>
<dbReference type="Gene3D" id="1.20.120.1630">
    <property type="match status" value="1"/>
</dbReference>
<dbReference type="HOGENOM" id="CLU_043418_0_1_1"/>
<sequence length="368" mass="41599">MALPIVHSLPECASYDRVIEPCIEQLYSLPYEFINAARASLSHALSADSVNEIAFEAAQPFARLYTHTNPLVSGFAVSLVLGAVFLVVSEINRNYSQVDRCWSLLPTLYIAHFNLWARLQGISTEKLDAALLFSVAWSARLTFNYARKGGYSVGSEDYRWEIVQRAIPKWMFHILNLTFISFIQSVLLYAIAAPAYTLLLASTIEPHLTAVDIAFTVIQLSLVLFEWFADQQQWVFQTAKYEYQKTAKVPTGYTQAALDRGFVTTGLWAYSRHPNFAAEQTIWFTLFQWSCVVTSTPYSWFGAGAGVLIMLFQGSTWLTELITTGKYPEYKAYQKQVNMFVPTTSFSGYKVPLPKVIRTSELAEKKKV</sequence>
<dbReference type="eggNOG" id="KOG4650">
    <property type="taxonomic scope" value="Eukaryota"/>
</dbReference>
<keyword evidence="1" id="KW-0472">Membrane</keyword>
<feature type="transmembrane region" description="Helical" evidence="1">
    <location>
        <begin position="174"/>
        <end position="196"/>
    </location>
</feature>
<dbReference type="VEuPathDB" id="FungiDB:F503_05378"/>
<dbReference type="GO" id="GO:0016020">
    <property type="term" value="C:membrane"/>
    <property type="evidence" value="ECO:0007669"/>
    <property type="project" value="TreeGrafter"/>
</dbReference>
<keyword evidence="1" id="KW-1133">Transmembrane helix</keyword>
<feature type="transmembrane region" description="Helical" evidence="1">
    <location>
        <begin position="71"/>
        <end position="88"/>
    </location>
</feature>
<keyword evidence="1" id="KW-0812">Transmembrane</keyword>
<dbReference type="EMBL" id="KE148146">
    <property type="protein sequence ID" value="EPE10283.1"/>
    <property type="molecule type" value="Genomic_DNA"/>
</dbReference>
<dbReference type="OMA" id="WRKGGYQ"/>
<evidence type="ECO:0000256" key="1">
    <source>
        <dbReference type="SAM" id="Phobius"/>
    </source>
</evidence>
<protein>
    <recommendedName>
        <fullName evidence="4">Duf1295 domain protein</fullName>
    </recommendedName>
</protein>
<dbReference type="Pfam" id="PF06966">
    <property type="entry name" value="DUF1295"/>
    <property type="match status" value="1"/>
</dbReference>
<dbReference type="AlphaFoldDB" id="S3CU97"/>
<organism evidence="2 3">
    <name type="scientific">Ophiostoma piceae (strain UAMH 11346)</name>
    <name type="common">Sap stain fungus</name>
    <dbReference type="NCBI Taxonomy" id="1262450"/>
    <lineage>
        <taxon>Eukaryota</taxon>
        <taxon>Fungi</taxon>
        <taxon>Dikarya</taxon>
        <taxon>Ascomycota</taxon>
        <taxon>Pezizomycotina</taxon>
        <taxon>Sordariomycetes</taxon>
        <taxon>Sordariomycetidae</taxon>
        <taxon>Ophiostomatales</taxon>
        <taxon>Ophiostomataceae</taxon>
        <taxon>Ophiostoma</taxon>
    </lineage>
</organism>